<dbReference type="AlphaFoldDB" id="A0A0L1IEC9"/>
<reference evidence="10" key="1">
    <citation type="submission" date="2015-07" db="EMBL/GenBank/DDBJ databases">
        <title>Annotation of Plasmodium falciparum IGH-CR14.</title>
        <authorList>
            <consortium name="The Broad Institute Genome Sequencing Platform"/>
            <person name="Volkman S.K."/>
            <person name="Neafsey D.E."/>
            <person name="Dash A.P."/>
            <person name="Chitnis C.E."/>
            <person name="Hartl D.L."/>
            <person name="Young S.K."/>
            <person name="Zeng Q."/>
            <person name="Koehrsen M."/>
            <person name="Alvarado L."/>
            <person name="Berlin A."/>
            <person name="Borenstein D."/>
            <person name="Chapman S.B."/>
            <person name="Chen Z."/>
            <person name="Engels R."/>
            <person name="Freedman E."/>
            <person name="Gellesch M."/>
            <person name="Goldberg J."/>
            <person name="Griggs A."/>
            <person name="Gujja S."/>
            <person name="Heilman E.R."/>
            <person name="Heiman D.I."/>
            <person name="Howarth C."/>
            <person name="Jen D."/>
            <person name="Larson L."/>
            <person name="Mehta T."/>
            <person name="Neiman D."/>
            <person name="Park D."/>
            <person name="Pearson M."/>
            <person name="Roberts A."/>
            <person name="Saif S."/>
            <person name="Shea T."/>
            <person name="Shenoy N."/>
            <person name="Sisk P."/>
            <person name="Stolte C."/>
            <person name="Sykes S."/>
            <person name="Walk T."/>
            <person name="White J."/>
            <person name="Yandava C."/>
            <person name="Haas B."/>
            <person name="Henn M.R."/>
            <person name="Nusbaum C."/>
            <person name="Birren B."/>
        </authorList>
    </citation>
    <scope>NUCLEOTIDE SEQUENCE [LARGE SCALE GENOMIC DNA]</scope>
    <source>
        <strain evidence="10">IGH-CR14</strain>
    </source>
</reference>
<keyword evidence="5 7" id="KW-0472">Membrane</keyword>
<dbReference type="GO" id="GO:0012505">
    <property type="term" value="C:endomembrane system"/>
    <property type="evidence" value="ECO:0007669"/>
    <property type="project" value="UniProtKB-SubCell"/>
</dbReference>
<evidence type="ECO:0000313" key="10">
    <source>
        <dbReference type="Proteomes" id="UP000054562"/>
    </source>
</evidence>
<feature type="domain" description="Clathrin/coatomer adaptor adaptin-like N-terminal" evidence="8">
    <location>
        <begin position="52"/>
        <end position="165"/>
    </location>
</feature>
<dbReference type="InterPro" id="IPR011989">
    <property type="entry name" value="ARM-like"/>
</dbReference>
<evidence type="ECO:0000256" key="3">
    <source>
        <dbReference type="ARBA" id="ARBA00022448"/>
    </source>
</evidence>
<name>A0A0L1IEC9_PLAFA</name>
<feature type="compositionally biased region" description="Low complexity" evidence="6">
    <location>
        <begin position="778"/>
        <end position="797"/>
    </location>
</feature>
<feature type="compositionally biased region" description="Low complexity" evidence="6">
    <location>
        <begin position="674"/>
        <end position="715"/>
    </location>
</feature>
<sequence>MDSLKFNIKVPLLEKAASNMKDIISHIKLNDGIYFDKNKYDENDIIMNLECTNIYKKIETMKHILIAHILKIDVSNLFFDVLKNISINNLTLKKLIYNYLILYAEGNEELTILTINSFKNDLNNNNYQIRASALKAMASIKSIDMINILMNSLKKLSKDKSPYIKIIRTLMMMIIILVVAIIILVVAIIIMDVMIIILMLEGKEPERQKEETDDNNIGRGDNNNGCDDNNIGRGYNNIECDVNNNNLGNNNNNNVRVSDIHINENNIDKKKNEDAPNIFMKHNFLEHPKECSNYKENNEMYNSLLCLHPYYYKLCSYLLIIHPYHQTYLIDLLLRYCKMFYKDPLSNKKINLKKKTKKENKLICFNRSFINNESCYLYNIDEDDFSSYEVDIEIFIDKLLLLLSSNSCSVVLMCISSLYHLTKFFYKEYIIDSIINTLFRCTMEKNEDMYEIFLKSVKHIIIYLKDDFVKYISFFYIKPQDTNIIKSIKIDLLYILKNDYNKIIILDEFLYILYIPGNTEDIIKKLFSYITSIALTNSLCLSKAMQHIIIMLNSNIKLYSYQSILSLRKLLKQSHKNQIVKILFFLCKILLSIHLEEVKISILWTLTKYQKYIDPLLLYDISRILLKSFHTSTKVIKIHIIHFVFKIWIYQYASIMLLSNENINNQTNDAIHSNNNNNNNNNNINNNNNNINNNNNNINNNNNNINNNNNNNVNISLNKKTDFNQGKDQIKIYTETSQDTYCEGNKIYQVKKYPLQDDNIIKDEHIIDQIDNEHENNKMNPNNKKNNNNNDNNDSNNNYDYINEHTLTNSFYTNDEFHKNNISILKKHFENYEKLCKQTFMIALKDHNFNVQDTSKTYMNIFLRLKELSAQKNISLNILQRNFFNEHVDIYSIPLYFLKDFFRNDDNIVSSKAFPENENNCSMKVDAHEKKTSDDRIKVEDNTIKTSYDKTNTCNDKINEKYNSNTSPCEENTSNDFNYTQNPFLFQLNTVSNILNKKISSYVELPDFAHDDLPKIEHINKNEKKENITSISSKDIPRNNPYNKLINERVFTNIDDFYKEQNFHTSHQTNKNSSGKSILFNKGTKIQGEDEESEDENEHTNGHQNKHQNKHQTFCNNSNNQSTTINNTSHFKHEQIIDEQIIDEQMDDIEKFFFSDTD</sequence>
<keyword evidence="4" id="KW-0653">Protein transport</keyword>
<evidence type="ECO:0000256" key="6">
    <source>
        <dbReference type="SAM" id="MobiDB-lite"/>
    </source>
</evidence>
<evidence type="ECO:0000256" key="7">
    <source>
        <dbReference type="SAM" id="Phobius"/>
    </source>
</evidence>
<dbReference type="InterPro" id="IPR016024">
    <property type="entry name" value="ARM-type_fold"/>
</dbReference>
<dbReference type="GO" id="GO:0030117">
    <property type="term" value="C:membrane coat"/>
    <property type="evidence" value="ECO:0007669"/>
    <property type="project" value="InterPro"/>
</dbReference>
<feature type="region of interest" description="Disordered" evidence="6">
    <location>
        <begin position="669"/>
        <end position="718"/>
    </location>
</feature>
<evidence type="ECO:0000313" key="9">
    <source>
        <dbReference type="EMBL" id="KNG77969.1"/>
    </source>
</evidence>
<evidence type="ECO:0000256" key="4">
    <source>
        <dbReference type="ARBA" id="ARBA00022927"/>
    </source>
</evidence>
<evidence type="ECO:0000259" key="8">
    <source>
        <dbReference type="Pfam" id="PF01602"/>
    </source>
</evidence>
<comment type="subcellular location">
    <subcellularLocation>
        <location evidence="1">Endomembrane system</location>
    </subcellularLocation>
</comment>
<feature type="domain" description="Clathrin/coatomer adaptor adaptin-like N-terminal" evidence="8">
    <location>
        <begin position="295"/>
        <end position="648"/>
    </location>
</feature>
<evidence type="ECO:0000256" key="1">
    <source>
        <dbReference type="ARBA" id="ARBA00004308"/>
    </source>
</evidence>
<feature type="region of interest" description="Disordered" evidence="6">
    <location>
        <begin position="773"/>
        <end position="797"/>
    </location>
</feature>
<keyword evidence="3" id="KW-0813">Transport</keyword>
<dbReference type="Pfam" id="PF01602">
    <property type="entry name" value="Adaptin_N"/>
    <property type="match status" value="2"/>
</dbReference>
<evidence type="ECO:0000256" key="2">
    <source>
        <dbReference type="ARBA" id="ARBA00006613"/>
    </source>
</evidence>
<dbReference type="PANTHER" id="PTHR11134">
    <property type="entry name" value="ADAPTOR COMPLEX SUBUNIT BETA FAMILY MEMBER"/>
    <property type="match status" value="1"/>
</dbReference>
<accession>A0A0L1IEC9</accession>
<reference evidence="10" key="2">
    <citation type="submission" date="2015-07" db="EMBL/GenBank/DDBJ databases">
        <title>The genome sequence of Plasmodium falciparum IGH-CR14.</title>
        <authorList>
            <consortium name="The Broad Institute Genome Sequencing Platform"/>
            <person name="Volkman S.K."/>
            <person name="Neafsey D.E."/>
            <person name="Dash A.P."/>
            <person name="Chitnis C.E."/>
            <person name="Hartl D.L."/>
            <person name="Young S.K."/>
            <person name="Kodira C.D."/>
            <person name="Zeng Q."/>
            <person name="Koehrsen M."/>
            <person name="Godfrey P."/>
            <person name="Alvarado L."/>
            <person name="Berlin A."/>
            <person name="Borenstein D."/>
            <person name="Chen Z."/>
            <person name="Engels R."/>
            <person name="Freedman E."/>
            <person name="Gellesch M."/>
            <person name="Goldberg J."/>
            <person name="Griggs A."/>
            <person name="Gujja S."/>
            <person name="Heiman D."/>
            <person name="Hepburn T."/>
            <person name="Howarth C."/>
            <person name="Jen D."/>
            <person name="Larson L."/>
            <person name="Lewis B."/>
            <person name="Mehta T."/>
            <person name="Park D."/>
            <person name="Pearson M."/>
            <person name="Roberts A."/>
            <person name="Saif S."/>
            <person name="Shea T."/>
            <person name="Shenoy N."/>
            <person name="Sisk P."/>
            <person name="Stolte C."/>
            <person name="Sykes S."/>
            <person name="Walk T."/>
            <person name="White J."/>
            <person name="Yandava C."/>
            <person name="Wirth D.F."/>
            <person name="Nusbaum C."/>
            <person name="Birren B."/>
        </authorList>
    </citation>
    <scope>NUCLEOTIDE SEQUENCE [LARGE SCALE GENOMIC DNA]</scope>
    <source>
        <strain evidence="10">IGH-CR14</strain>
    </source>
</reference>
<dbReference type="Proteomes" id="UP000054562">
    <property type="component" value="Unassembled WGS sequence"/>
</dbReference>
<organism evidence="9 10">
    <name type="scientific">Plasmodium falciparum IGH-CR14</name>
    <dbReference type="NCBI Taxonomy" id="580059"/>
    <lineage>
        <taxon>Eukaryota</taxon>
        <taxon>Sar</taxon>
        <taxon>Alveolata</taxon>
        <taxon>Apicomplexa</taxon>
        <taxon>Aconoidasida</taxon>
        <taxon>Haemosporida</taxon>
        <taxon>Plasmodiidae</taxon>
        <taxon>Plasmodium</taxon>
        <taxon>Plasmodium (Laverania)</taxon>
    </lineage>
</organism>
<dbReference type="InterPro" id="IPR002553">
    <property type="entry name" value="Clathrin/coatomer_adapt-like_N"/>
</dbReference>
<feature type="transmembrane region" description="Helical" evidence="7">
    <location>
        <begin position="170"/>
        <end position="200"/>
    </location>
</feature>
<dbReference type="Gene3D" id="1.25.10.10">
    <property type="entry name" value="Leucine-rich Repeat Variant"/>
    <property type="match status" value="2"/>
</dbReference>
<evidence type="ECO:0000256" key="5">
    <source>
        <dbReference type="ARBA" id="ARBA00023136"/>
    </source>
</evidence>
<protein>
    <submittedName>
        <fullName evidence="9">Adapter protein complex 3 subunit beta 2</fullName>
    </submittedName>
</protein>
<dbReference type="GO" id="GO:0016192">
    <property type="term" value="P:vesicle-mediated transport"/>
    <property type="evidence" value="ECO:0007669"/>
    <property type="project" value="InterPro"/>
</dbReference>
<dbReference type="SUPFAM" id="SSF48371">
    <property type="entry name" value="ARM repeat"/>
    <property type="match status" value="1"/>
</dbReference>
<feature type="region of interest" description="Disordered" evidence="6">
    <location>
        <begin position="1085"/>
        <end position="1126"/>
    </location>
</feature>
<dbReference type="EMBL" id="GG665421">
    <property type="protein sequence ID" value="KNG77969.1"/>
    <property type="molecule type" value="Genomic_DNA"/>
</dbReference>
<keyword evidence="7" id="KW-1133">Transmembrane helix</keyword>
<comment type="similarity">
    <text evidence="2">Belongs to the adaptor complexes large subunit family.</text>
</comment>
<dbReference type="InterPro" id="IPR026739">
    <property type="entry name" value="AP_beta"/>
</dbReference>
<dbReference type="GO" id="GO:0006886">
    <property type="term" value="P:intracellular protein transport"/>
    <property type="evidence" value="ECO:0007669"/>
    <property type="project" value="InterPro"/>
</dbReference>
<feature type="compositionally biased region" description="Low complexity" evidence="6">
    <location>
        <begin position="1116"/>
        <end position="1126"/>
    </location>
</feature>
<gene>
    <name evidence="9" type="ORF">PFMG_04202</name>
</gene>
<proteinExistence type="inferred from homology"/>
<dbReference type="OrthoDB" id="302453at2759"/>
<keyword evidence="7" id="KW-0812">Transmembrane</keyword>